<reference evidence="3" key="1">
    <citation type="journal article" date="2019" name="Int. J. Syst. Evol. Microbiol.">
        <title>The Global Catalogue of Microorganisms (GCM) 10K type strain sequencing project: providing services to taxonomists for standard genome sequencing and annotation.</title>
        <authorList>
            <consortium name="The Broad Institute Genomics Platform"/>
            <consortium name="The Broad Institute Genome Sequencing Center for Infectious Disease"/>
            <person name="Wu L."/>
            <person name="Ma J."/>
        </authorList>
    </citation>
    <scope>NUCLEOTIDE SEQUENCE [LARGE SCALE GENOMIC DNA]</scope>
    <source>
        <strain evidence="3">CGMCC 1.10130</strain>
    </source>
</reference>
<evidence type="ECO:0000313" key="2">
    <source>
        <dbReference type="EMBL" id="GGA70390.1"/>
    </source>
</evidence>
<keyword evidence="1" id="KW-0812">Transmembrane</keyword>
<dbReference type="OrthoDB" id="9807923at2"/>
<dbReference type="RefSeq" id="WP_087504715.1">
    <property type="nucleotide sequence ID" value="NZ_BMDX01000003.1"/>
</dbReference>
<evidence type="ECO:0000256" key="1">
    <source>
        <dbReference type="SAM" id="Phobius"/>
    </source>
</evidence>
<dbReference type="CDD" id="cd07818">
    <property type="entry name" value="SRPBCC_1"/>
    <property type="match status" value="1"/>
</dbReference>
<organism evidence="2 3">
    <name type="scientific">Neiella marina</name>
    <dbReference type="NCBI Taxonomy" id="508461"/>
    <lineage>
        <taxon>Bacteria</taxon>
        <taxon>Pseudomonadati</taxon>
        <taxon>Pseudomonadota</taxon>
        <taxon>Gammaproteobacteria</taxon>
        <taxon>Alteromonadales</taxon>
        <taxon>Echinimonadaceae</taxon>
        <taxon>Neiella</taxon>
    </lineage>
</organism>
<protein>
    <recommendedName>
        <fullName evidence="4">Polyketide cyclase</fullName>
    </recommendedName>
</protein>
<comment type="caution">
    <text evidence="2">The sequence shown here is derived from an EMBL/GenBank/DDBJ whole genome shotgun (WGS) entry which is preliminary data.</text>
</comment>
<dbReference type="AlphaFoldDB" id="A0A8J2U3F8"/>
<keyword evidence="3" id="KW-1185">Reference proteome</keyword>
<sequence>MKLILKSLIGLWVIIMVTGLFLPKDYRIERFTIVDADLATLHAYVQDLEQWQVWSPWLEADPTMAVTLGSITAGPGAFQSWQGESGNGELLFTQVNEQTGVSYDIWFNQKADKAQGAIQYEPLDGGQIKVIWTMQGEVSTPIFGPYLALFMDGMVGPSFDLGLYKLKSLVETGTIH</sequence>
<dbReference type="Pfam" id="PF10604">
    <property type="entry name" value="Polyketide_cyc2"/>
    <property type="match status" value="1"/>
</dbReference>
<dbReference type="InterPro" id="IPR019587">
    <property type="entry name" value="Polyketide_cyclase/dehydratase"/>
</dbReference>
<dbReference type="SUPFAM" id="SSF55961">
    <property type="entry name" value="Bet v1-like"/>
    <property type="match status" value="1"/>
</dbReference>
<dbReference type="Proteomes" id="UP000619743">
    <property type="component" value="Unassembled WGS sequence"/>
</dbReference>
<dbReference type="Gene3D" id="3.30.530.20">
    <property type="match status" value="1"/>
</dbReference>
<evidence type="ECO:0000313" key="3">
    <source>
        <dbReference type="Proteomes" id="UP000619743"/>
    </source>
</evidence>
<accession>A0A8J2U3F8</accession>
<gene>
    <name evidence="2" type="ORF">GCM10011369_10110</name>
</gene>
<evidence type="ECO:0008006" key="4">
    <source>
        <dbReference type="Google" id="ProtNLM"/>
    </source>
</evidence>
<feature type="transmembrane region" description="Helical" evidence="1">
    <location>
        <begin position="6"/>
        <end position="23"/>
    </location>
</feature>
<proteinExistence type="predicted"/>
<dbReference type="EMBL" id="BMDX01000003">
    <property type="protein sequence ID" value="GGA70390.1"/>
    <property type="molecule type" value="Genomic_DNA"/>
</dbReference>
<keyword evidence="1" id="KW-0472">Membrane</keyword>
<keyword evidence="1" id="KW-1133">Transmembrane helix</keyword>
<dbReference type="InterPro" id="IPR023393">
    <property type="entry name" value="START-like_dom_sf"/>
</dbReference>
<name>A0A8J2U3F8_9GAMM</name>